<dbReference type="SUPFAM" id="SSF50715">
    <property type="entry name" value="Ribosomal protein L25-like"/>
    <property type="match status" value="1"/>
</dbReference>
<dbReference type="PRINTS" id="PR00987">
    <property type="entry name" value="TRNASYNTHGLU"/>
</dbReference>
<comment type="similarity">
    <text evidence="2">Belongs to the class-I aminoacyl-tRNA synthetase family. Glutamate--tRNA ligase type 2 subfamily.</text>
</comment>
<dbReference type="Pfam" id="PF00749">
    <property type="entry name" value="tRNA-synt_1c"/>
    <property type="match status" value="1"/>
</dbReference>
<keyword evidence="9 13" id="KW-0030">Aminoacyl-tRNA synthetase</keyword>
<dbReference type="GO" id="GO:0006424">
    <property type="term" value="P:glutamyl-tRNA aminoacylation"/>
    <property type="evidence" value="ECO:0007669"/>
    <property type="project" value="TreeGrafter"/>
</dbReference>
<evidence type="ECO:0000256" key="1">
    <source>
        <dbReference type="ARBA" id="ARBA00004496"/>
    </source>
</evidence>
<dbReference type="Gene3D" id="3.90.800.10">
    <property type="entry name" value="Glutamyl-tRNA Synthetase, Domain 3"/>
    <property type="match status" value="1"/>
</dbReference>
<feature type="domain" description="Glutamyl/glutaminyl-tRNA synthetase class Ib anti-codon binding" evidence="15">
    <location>
        <begin position="447"/>
        <end position="536"/>
    </location>
</feature>
<dbReference type="PROSITE" id="PS00178">
    <property type="entry name" value="AA_TRNA_LIGASE_I"/>
    <property type="match status" value="1"/>
</dbReference>
<keyword evidence="7 13" id="KW-0067">ATP-binding</keyword>
<evidence type="ECO:0000256" key="3">
    <source>
        <dbReference type="ARBA" id="ARBA00012835"/>
    </source>
</evidence>
<dbReference type="GeneID" id="90542933"/>
<dbReference type="Pfam" id="PF03950">
    <property type="entry name" value="tRNA-synt_1c_C"/>
    <property type="match status" value="1"/>
</dbReference>
<dbReference type="KEGG" id="vnx:VNE69_12071"/>
<evidence type="ECO:0000313" key="17">
    <source>
        <dbReference type="EMBL" id="WUR05086.1"/>
    </source>
</evidence>
<protein>
    <recommendedName>
        <fullName evidence="12">Probable glutamate--tRNA ligase, cytoplasmic</fullName>
        <ecNumber evidence="3">6.1.1.17</ecNumber>
    </recommendedName>
    <alternativeName>
        <fullName evidence="10">Glutamyl-tRNA synthetase</fullName>
    </alternativeName>
</protein>
<dbReference type="PANTHER" id="PTHR43097:SF5">
    <property type="entry name" value="GLUTAMATE--TRNA LIGASE"/>
    <property type="match status" value="1"/>
</dbReference>
<dbReference type="AlphaFoldDB" id="A0AAX4JGL8"/>
<dbReference type="SUPFAM" id="SSF52374">
    <property type="entry name" value="Nucleotidylyl transferase"/>
    <property type="match status" value="1"/>
</dbReference>
<dbReference type="InterPro" id="IPR020056">
    <property type="entry name" value="Rbsml_bL25/Gln-tRNA_synth_N"/>
</dbReference>
<name>A0AAX4JGL8_9MICR</name>
<dbReference type="EMBL" id="CP142737">
    <property type="protein sequence ID" value="WUR05086.1"/>
    <property type="molecule type" value="Genomic_DNA"/>
</dbReference>
<evidence type="ECO:0000256" key="10">
    <source>
        <dbReference type="ARBA" id="ARBA00030865"/>
    </source>
</evidence>
<accession>A0AAX4JGL8</accession>
<dbReference type="InterPro" id="IPR020058">
    <property type="entry name" value="Glu/Gln-tRNA-synth_Ib_cat-dom"/>
</dbReference>
<evidence type="ECO:0000256" key="12">
    <source>
        <dbReference type="ARBA" id="ARBA00070830"/>
    </source>
</evidence>
<dbReference type="FunFam" id="3.90.800.10:FF:000001">
    <property type="entry name" value="Glutamine--tRNA ligase"/>
    <property type="match status" value="1"/>
</dbReference>
<evidence type="ECO:0000313" key="18">
    <source>
        <dbReference type="Proteomes" id="UP001334084"/>
    </source>
</evidence>
<dbReference type="Pfam" id="PF20974">
    <property type="entry name" value="tRNA-synt_1c_C2"/>
    <property type="match status" value="1"/>
</dbReference>
<feature type="domain" description="Glutamyl/glutaminyl-tRNA synthetase class Ib catalytic" evidence="14">
    <location>
        <begin position="144"/>
        <end position="444"/>
    </location>
</feature>
<evidence type="ECO:0000256" key="8">
    <source>
        <dbReference type="ARBA" id="ARBA00022917"/>
    </source>
</evidence>
<dbReference type="GO" id="GO:0005829">
    <property type="term" value="C:cytosol"/>
    <property type="evidence" value="ECO:0007669"/>
    <property type="project" value="TreeGrafter"/>
</dbReference>
<keyword evidence="18" id="KW-1185">Reference proteome</keyword>
<dbReference type="Gene3D" id="1.10.1160.10">
    <property type="entry name" value="Glutamyl-trna Synthetase, Domain 2"/>
    <property type="match status" value="1"/>
</dbReference>
<evidence type="ECO:0000259" key="14">
    <source>
        <dbReference type="Pfam" id="PF00749"/>
    </source>
</evidence>
<dbReference type="InterPro" id="IPR001412">
    <property type="entry name" value="aa-tRNA-synth_I_CS"/>
</dbReference>
<dbReference type="GO" id="GO:0017102">
    <property type="term" value="C:methionyl glutamyl tRNA synthetase complex"/>
    <property type="evidence" value="ECO:0007669"/>
    <property type="project" value="TreeGrafter"/>
</dbReference>
<dbReference type="InterPro" id="IPR020061">
    <property type="entry name" value="Glu_tRNA_lig_a-bdl"/>
</dbReference>
<dbReference type="InterPro" id="IPR011035">
    <property type="entry name" value="Ribosomal_bL25/Gln-tRNA_synth"/>
</dbReference>
<dbReference type="PANTHER" id="PTHR43097">
    <property type="entry name" value="GLUTAMINE-TRNA LIGASE"/>
    <property type="match status" value="1"/>
</dbReference>
<organism evidence="17 18">
    <name type="scientific">Vairimorpha necatrix</name>
    <dbReference type="NCBI Taxonomy" id="6039"/>
    <lineage>
        <taxon>Eukaryota</taxon>
        <taxon>Fungi</taxon>
        <taxon>Fungi incertae sedis</taxon>
        <taxon>Microsporidia</taxon>
        <taxon>Nosematidae</taxon>
        <taxon>Vairimorpha</taxon>
    </lineage>
</organism>
<sequence length="626" mass="73032">MTDTKKLDFLQYLLIHKYNQKIPTNEEKSLENYLKDLSISKDLDIPKDINLQDLLNPDPLNIKQTLFNLNDSLDSSNNLVNDIIFCLINSDPLTLKIFKDKDLPLSNLRNIYDSAFKSNKPFLKNFNTKDKKPKEPKNQVSSPLVTRFCPEPSGCLHIGHVKALLVNYNLATNSNGKLLLRFDDTNPIKDYERYEKEILKDLKTLNISVSSITHSSDYFDYLVDKALFLINRNLAYVDDTDQETMRNERFNGIESKSRNNTVDYNLEIFNKMLQGEISTFCLRAKIDMSNLNKTMRDPVIYRCTNKEHCRNDKYKAYPTYDFVCPLIDSLEGVTLVARADEYKDRNEQYKWFLNVLNLDSVLLRDFSKLNLADTLLSKRKIEKLIQDKEVSGWDDPRLSTVQGIKRLGLEMNTLKEYINLQGSSNKTNIITWDKIWAMNKKMIDPVSPRFMAVPREGCFRIKINNLDKDFYREIPLHKKNPSLGNKRVFFSGSLLISLEDALSLEINEEFTLMNWGNAIVKEKIMNEKIIKVDLNLEGDYKSTSSKISWISELGSVLVKTVEYENILKNDEINPDSKKEIFYYAEEAVIFLKLERHLQFERIGFYYQDSPFIFHLVPTTKQRRNLK</sequence>
<evidence type="ECO:0000256" key="11">
    <source>
        <dbReference type="ARBA" id="ARBA00048351"/>
    </source>
</evidence>
<dbReference type="InterPro" id="IPR014729">
    <property type="entry name" value="Rossmann-like_a/b/a_fold"/>
</dbReference>
<dbReference type="Gene3D" id="3.40.50.620">
    <property type="entry name" value="HUPs"/>
    <property type="match status" value="1"/>
</dbReference>
<dbReference type="InterPro" id="IPR020059">
    <property type="entry name" value="Glu/Gln-tRNA-synth_Ib_codon-bd"/>
</dbReference>
<feature type="domain" description="tRNA synthetases class I (E and Q) anti-codon binding" evidence="16">
    <location>
        <begin position="546"/>
        <end position="608"/>
    </location>
</feature>
<keyword evidence="5 13" id="KW-0436">Ligase</keyword>
<dbReference type="GO" id="GO:0004818">
    <property type="term" value="F:glutamate-tRNA ligase activity"/>
    <property type="evidence" value="ECO:0007669"/>
    <property type="project" value="UniProtKB-EC"/>
</dbReference>
<comment type="subcellular location">
    <subcellularLocation>
        <location evidence="1">Cytoplasm</location>
    </subcellularLocation>
</comment>
<dbReference type="InterPro" id="IPR049437">
    <property type="entry name" value="tRNA-synt_1c_C2"/>
</dbReference>
<evidence type="ECO:0000256" key="7">
    <source>
        <dbReference type="ARBA" id="ARBA00022840"/>
    </source>
</evidence>
<reference evidence="17" key="1">
    <citation type="journal article" date="2024" name="BMC Genomics">
        <title>Functional annotation of a divergent genome using sequence and structure-based similarity.</title>
        <authorList>
            <person name="Svedberg D."/>
            <person name="Winiger R.R."/>
            <person name="Berg A."/>
            <person name="Sharma H."/>
            <person name="Tellgren-Roth C."/>
            <person name="Debrunner-Vossbrinck B.A."/>
            <person name="Vossbrinck C.R."/>
            <person name="Barandun J."/>
        </authorList>
    </citation>
    <scope>NUCLEOTIDE SEQUENCE</scope>
    <source>
        <strain evidence="17">Illinois isolate</strain>
    </source>
</reference>
<comment type="catalytic activity">
    <reaction evidence="11">
        <text>tRNA(Glu) + L-glutamate + ATP = L-glutamyl-tRNA(Glu) + AMP + diphosphate</text>
        <dbReference type="Rhea" id="RHEA:23540"/>
        <dbReference type="Rhea" id="RHEA-COMP:9663"/>
        <dbReference type="Rhea" id="RHEA-COMP:9680"/>
        <dbReference type="ChEBI" id="CHEBI:29985"/>
        <dbReference type="ChEBI" id="CHEBI:30616"/>
        <dbReference type="ChEBI" id="CHEBI:33019"/>
        <dbReference type="ChEBI" id="CHEBI:78442"/>
        <dbReference type="ChEBI" id="CHEBI:78520"/>
        <dbReference type="ChEBI" id="CHEBI:456215"/>
        <dbReference type="EC" id="6.1.1.17"/>
    </reaction>
</comment>
<evidence type="ECO:0000256" key="9">
    <source>
        <dbReference type="ARBA" id="ARBA00023146"/>
    </source>
</evidence>
<evidence type="ECO:0000256" key="5">
    <source>
        <dbReference type="ARBA" id="ARBA00022598"/>
    </source>
</evidence>
<gene>
    <name evidence="17" type="ORF">VNE69_12071</name>
</gene>
<keyword evidence="4" id="KW-0963">Cytoplasm</keyword>
<dbReference type="InterPro" id="IPR000924">
    <property type="entry name" value="Glu/Gln-tRNA-synth"/>
</dbReference>
<keyword evidence="8 13" id="KW-0648">Protein biosynthesis</keyword>
<evidence type="ECO:0000256" key="13">
    <source>
        <dbReference type="RuleBase" id="RU363037"/>
    </source>
</evidence>
<evidence type="ECO:0000256" key="4">
    <source>
        <dbReference type="ARBA" id="ARBA00022490"/>
    </source>
</evidence>
<dbReference type="GO" id="GO:0005524">
    <property type="term" value="F:ATP binding"/>
    <property type="evidence" value="ECO:0007669"/>
    <property type="project" value="UniProtKB-KW"/>
</dbReference>
<proteinExistence type="inferred from homology"/>
<evidence type="ECO:0000256" key="6">
    <source>
        <dbReference type="ARBA" id="ARBA00022741"/>
    </source>
</evidence>
<evidence type="ECO:0000259" key="15">
    <source>
        <dbReference type="Pfam" id="PF03950"/>
    </source>
</evidence>
<dbReference type="InterPro" id="IPR050132">
    <property type="entry name" value="Gln/Glu-tRNA_Ligase"/>
</dbReference>
<evidence type="ECO:0000256" key="2">
    <source>
        <dbReference type="ARBA" id="ARBA00008927"/>
    </source>
</evidence>
<dbReference type="FunFam" id="1.10.1160.10:FF:000001">
    <property type="entry name" value="Glutamine--tRNA ligase"/>
    <property type="match status" value="1"/>
</dbReference>
<dbReference type="RefSeq" id="XP_065331231.1">
    <property type="nucleotide sequence ID" value="XM_065475159.1"/>
</dbReference>
<keyword evidence="6 13" id="KW-0547">Nucleotide-binding</keyword>
<dbReference type="Proteomes" id="UP001334084">
    <property type="component" value="Chromosome 12"/>
</dbReference>
<dbReference type="EC" id="6.1.1.17" evidence="3"/>
<dbReference type="Gene3D" id="2.40.240.10">
    <property type="entry name" value="Ribosomal Protein L25, Chain P"/>
    <property type="match status" value="1"/>
</dbReference>
<evidence type="ECO:0000259" key="16">
    <source>
        <dbReference type="Pfam" id="PF20974"/>
    </source>
</evidence>